<reference evidence="1" key="2">
    <citation type="submission" date="2019-06" db="EMBL/GenBank/DDBJ databases">
        <title>Genomics analysis of Aphanomyces spp. identifies a new class of oomycete effector associated with host adaptation.</title>
        <authorList>
            <person name="Gaulin E."/>
        </authorList>
    </citation>
    <scope>NUCLEOTIDE SEQUENCE</scope>
    <source>
        <strain evidence="1">CBS 578.67</strain>
    </source>
</reference>
<evidence type="ECO:0000313" key="3">
    <source>
        <dbReference type="Proteomes" id="UP000332933"/>
    </source>
</evidence>
<evidence type="ECO:0000313" key="1">
    <source>
        <dbReference type="EMBL" id="KAF0693966.1"/>
    </source>
</evidence>
<evidence type="ECO:0000313" key="2">
    <source>
        <dbReference type="EMBL" id="VFT91930.1"/>
    </source>
</evidence>
<organism evidence="2 3">
    <name type="scientific">Aphanomyces stellatus</name>
    <dbReference type="NCBI Taxonomy" id="120398"/>
    <lineage>
        <taxon>Eukaryota</taxon>
        <taxon>Sar</taxon>
        <taxon>Stramenopiles</taxon>
        <taxon>Oomycota</taxon>
        <taxon>Saprolegniomycetes</taxon>
        <taxon>Saprolegniales</taxon>
        <taxon>Verrucalvaceae</taxon>
        <taxon>Aphanomyces</taxon>
    </lineage>
</organism>
<reference evidence="2 3" key="1">
    <citation type="submission" date="2019-03" db="EMBL/GenBank/DDBJ databases">
        <authorList>
            <person name="Gaulin E."/>
            <person name="Dumas B."/>
        </authorList>
    </citation>
    <scope>NUCLEOTIDE SEQUENCE [LARGE SCALE GENOMIC DNA]</scope>
    <source>
        <strain evidence="2">CBS 568.67</strain>
    </source>
</reference>
<dbReference type="InterPro" id="IPR007577">
    <property type="entry name" value="GlycoTrfase_DXD_sugar-bd_CS"/>
</dbReference>
<dbReference type="Pfam" id="PF04488">
    <property type="entry name" value="Gly_transf_sug"/>
    <property type="match status" value="1"/>
</dbReference>
<dbReference type="GO" id="GO:0000009">
    <property type="term" value="F:alpha-1,6-mannosyltransferase activity"/>
    <property type="evidence" value="ECO:0007669"/>
    <property type="project" value="InterPro"/>
</dbReference>
<name>A0A485L2F0_9STRA</name>
<dbReference type="PANTHER" id="PTHR31834:SF1">
    <property type="entry name" value="INITIATION-SPECIFIC ALPHA-1,6-MANNOSYLTRANSFERASE"/>
    <property type="match status" value="1"/>
</dbReference>
<accession>A0A485L2F0</accession>
<dbReference type="GO" id="GO:0006487">
    <property type="term" value="P:protein N-linked glycosylation"/>
    <property type="evidence" value="ECO:0007669"/>
    <property type="project" value="TreeGrafter"/>
</dbReference>
<proteinExistence type="predicted"/>
<dbReference type="EMBL" id="CAADRA010005646">
    <property type="protein sequence ID" value="VFT91930.1"/>
    <property type="molecule type" value="Genomic_DNA"/>
</dbReference>
<dbReference type="InterPro" id="IPR039367">
    <property type="entry name" value="Och1-like"/>
</dbReference>
<dbReference type="EMBL" id="VJMH01005625">
    <property type="protein sequence ID" value="KAF0693966.1"/>
    <property type="molecule type" value="Genomic_DNA"/>
</dbReference>
<dbReference type="AlphaFoldDB" id="A0A485L2F0"/>
<dbReference type="GO" id="GO:0000136">
    <property type="term" value="C:mannan polymerase complex"/>
    <property type="evidence" value="ECO:0007669"/>
    <property type="project" value="TreeGrafter"/>
</dbReference>
<sequence>MGSIASQPRSRLFAVISGAALLLVLYIDLAHSNSILVKQATSSSSYFRAHYIQQQYKQETPVCRIQFVFTGTKYDYDKFPMLQSWLQYADPKCAIELVRANHAFVDELTPAERAMFDDSAYLPILQADFMKLLVLYYLGGLVTDLDVSPMKRFPDDWTGPNTALATCDVVLGSEVSCFTDECASGYVRKGQIQNWSMWARHRHSPFLGELIGFVVDKYKTFPVHDKDVAVQEVAGSGPITDFVNRYSGLDVPYYDAKTSKDSNATLASDYSKVFRMHKYGEEVCIVGTYYTGGPVGSQAGCRDSPEFCMLLHAFEGSWRHG</sequence>
<dbReference type="Proteomes" id="UP000332933">
    <property type="component" value="Unassembled WGS sequence"/>
</dbReference>
<dbReference type="Gene3D" id="3.90.550.20">
    <property type="match status" value="1"/>
</dbReference>
<keyword evidence="3" id="KW-1185">Reference proteome</keyword>
<protein>
    <submittedName>
        <fullName evidence="2">Aste57867_15120 protein</fullName>
    </submittedName>
</protein>
<dbReference type="PANTHER" id="PTHR31834">
    <property type="entry name" value="INITIATION-SPECIFIC ALPHA-1,6-MANNOSYLTRANSFERASE"/>
    <property type="match status" value="1"/>
</dbReference>
<gene>
    <name evidence="2" type="primary">Aste57867_15120</name>
    <name evidence="1" type="ORF">As57867_015064</name>
    <name evidence="2" type="ORF">ASTE57867_15120</name>
</gene>